<dbReference type="Proteomes" id="UP000770015">
    <property type="component" value="Unassembled WGS sequence"/>
</dbReference>
<dbReference type="Pfam" id="PF11807">
    <property type="entry name" value="UstYa"/>
    <property type="match status" value="1"/>
</dbReference>
<keyword evidence="6" id="KW-1185">Reference proteome</keyword>
<comment type="similarity">
    <text evidence="2">Belongs to the ustYa family.</text>
</comment>
<dbReference type="PANTHER" id="PTHR33365">
    <property type="entry name" value="YALI0B05434P"/>
    <property type="match status" value="1"/>
</dbReference>
<accession>A0A9P8V1M5</accession>
<dbReference type="EMBL" id="JAGSXJ010000040">
    <property type="protein sequence ID" value="KAH6664368.1"/>
    <property type="molecule type" value="Genomic_DNA"/>
</dbReference>
<feature type="transmembrane region" description="Helical" evidence="4">
    <location>
        <begin position="55"/>
        <end position="73"/>
    </location>
</feature>
<dbReference type="OrthoDB" id="3687641at2759"/>
<evidence type="ECO:0008006" key="7">
    <source>
        <dbReference type="Google" id="ProtNLM"/>
    </source>
</evidence>
<feature type="region of interest" description="Disordered" evidence="3">
    <location>
        <begin position="1"/>
        <end position="29"/>
    </location>
</feature>
<name>A0A9P8V1M5_9PEZI</name>
<keyword evidence="4" id="KW-0812">Transmembrane</keyword>
<reference evidence="5" key="1">
    <citation type="journal article" date="2021" name="Nat. Commun.">
        <title>Genetic determinants of endophytism in the Arabidopsis root mycobiome.</title>
        <authorList>
            <person name="Mesny F."/>
            <person name="Miyauchi S."/>
            <person name="Thiergart T."/>
            <person name="Pickel B."/>
            <person name="Atanasova L."/>
            <person name="Karlsson M."/>
            <person name="Huettel B."/>
            <person name="Barry K.W."/>
            <person name="Haridas S."/>
            <person name="Chen C."/>
            <person name="Bauer D."/>
            <person name="Andreopoulos W."/>
            <person name="Pangilinan J."/>
            <person name="LaButti K."/>
            <person name="Riley R."/>
            <person name="Lipzen A."/>
            <person name="Clum A."/>
            <person name="Drula E."/>
            <person name="Henrissat B."/>
            <person name="Kohler A."/>
            <person name="Grigoriev I.V."/>
            <person name="Martin F.M."/>
            <person name="Hacquard S."/>
        </authorList>
    </citation>
    <scope>NUCLEOTIDE SEQUENCE</scope>
    <source>
        <strain evidence="5">MPI-SDFR-AT-0117</strain>
    </source>
</reference>
<evidence type="ECO:0000256" key="4">
    <source>
        <dbReference type="SAM" id="Phobius"/>
    </source>
</evidence>
<keyword evidence="4" id="KW-0472">Membrane</keyword>
<evidence type="ECO:0000256" key="3">
    <source>
        <dbReference type="SAM" id="MobiDB-lite"/>
    </source>
</evidence>
<evidence type="ECO:0000313" key="5">
    <source>
        <dbReference type="EMBL" id="KAH6664368.1"/>
    </source>
</evidence>
<dbReference type="AlphaFoldDB" id="A0A9P8V1M5"/>
<dbReference type="InterPro" id="IPR021765">
    <property type="entry name" value="UstYa-like"/>
</dbReference>
<comment type="pathway">
    <text evidence="1">Mycotoxin biosynthesis.</text>
</comment>
<gene>
    <name evidence="5" type="ORF">F5X68DRAFT_161080</name>
</gene>
<feature type="compositionally biased region" description="Basic and acidic residues" evidence="3">
    <location>
        <begin position="1"/>
        <end position="12"/>
    </location>
</feature>
<evidence type="ECO:0000256" key="2">
    <source>
        <dbReference type="ARBA" id="ARBA00035112"/>
    </source>
</evidence>
<evidence type="ECO:0000256" key="1">
    <source>
        <dbReference type="ARBA" id="ARBA00004685"/>
    </source>
</evidence>
<keyword evidence="4" id="KW-1133">Transmembrane helix</keyword>
<protein>
    <recommendedName>
        <fullName evidence="7">Cyclochlorotine biosynthesis protein O</fullName>
    </recommendedName>
</protein>
<evidence type="ECO:0000313" key="6">
    <source>
        <dbReference type="Proteomes" id="UP000770015"/>
    </source>
</evidence>
<sequence length="276" mass="32040">MSEEYHPTKRQEDDEESLPETLTGSLPGEKQDWKRMPLYDEKPSFLSRMRHNMQWVAHGLLLSTSLIFFAASYRMQNAKPSALAYTENFSSWSPAAGIVQYHTERYNLTPIMDWSPYVGYGAEVDRAWDHITNNIGDQMISQEELERLDLDPASLKIKHPMTGEEGYRIGIEVFHQLHCLNLLRMATYREWYSLESVGGDVATDDEDFRGHVDHCLEALRLNLMCQSDIGVFTFKNYPELDVEGHWPDFSTQHVCRNFDAIRDWAMVNSVTFEDEE</sequence>
<comment type="caution">
    <text evidence="5">The sequence shown here is derived from an EMBL/GenBank/DDBJ whole genome shotgun (WGS) entry which is preliminary data.</text>
</comment>
<organism evidence="5 6">
    <name type="scientific">Plectosphaerella plurivora</name>
    <dbReference type="NCBI Taxonomy" id="936078"/>
    <lineage>
        <taxon>Eukaryota</taxon>
        <taxon>Fungi</taxon>
        <taxon>Dikarya</taxon>
        <taxon>Ascomycota</taxon>
        <taxon>Pezizomycotina</taxon>
        <taxon>Sordariomycetes</taxon>
        <taxon>Hypocreomycetidae</taxon>
        <taxon>Glomerellales</taxon>
        <taxon>Plectosphaerellaceae</taxon>
        <taxon>Plectosphaerella</taxon>
    </lineage>
</organism>
<dbReference type="GO" id="GO:0043386">
    <property type="term" value="P:mycotoxin biosynthetic process"/>
    <property type="evidence" value="ECO:0007669"/>
    <property type="project" value="InterPro"/>
</dbReference>
<proteinExistence type="inferred from homology"/>
<dbReference type="PANTHER" id="PTHR33365:SF4">
    <property type="entry name" value="CYCLOCHLOROTINE BIOSYNTHESIS PROTEIN O"/>
    <property type="match status" value="1"/>
</dbReference>